<comment type="caution">
    <text evidence="2">The sequence shown here is derived from an EMBL/GenBank/DDBJ whole genome shotgun (WGS) entry which is preliminary data.</text>
</comment>
<dbReference type="PROSITE" id="PS50943">
    <property type="entry name" value="HTH_CROC1"/>
    <property type="match status" value="1"/>
</dbReference>
<evidence type="ECO:0000313" key="2">
    <source>
        <dbReference type="EMBL" id="MDA2809814.1"/>
    </source>
</evidence>
<name>A0ABT4TYP9_9ACTN</name>
<dbReference type="Gene3D" id="3.30.450.180">
    <property type="match status" value="1"/>
</dbReference>
<dbReference type="PANTHER" id="PTHR35010:SF4">
    <property type="entry name" value="BLL5781 PROTEIN"/>
    <property type="match status" value="1"/>
</dbReference>
<feature type="domain" description="HTH cro/C1-type" evidence="1">
    <location>
        <begin position="16"/>
        <end position="70"/>
    </location>
</feature>
<proteinExistence type="predicted"/>
<dbReference type="Pfam" id="PF17765">
    <property type="entry name" value="MLTR_LBD"/>
    <property type="match status" value="1"/>
</dbReference>
<dbReference type="RefSeq" id="WP_270683719.1">
    <property type="nucleotide sequence ID" value="NZ_JAQFWQ010000007.1"/>
</dbReference>
<dbReference type="Gene3D" id="1.10.260.40">
    <property type="entry name" value="lambda repressor-like DNA-binding domains"/>
    <property type="match status" value="1"/>
</dbReference>
<evidence type="ECO:0000259" key="1">
    <source>
        <dbReference type="PROSITE" id="PS50943"/>
    </source>
</evidence>
<dbReference type="InterPro" id="IPR041413">
    <property type="entry name" value="MLTR_LBD"/>
</dbReference>
<dbReference type="Pfam" id="PF13560">
    <property type="entry name" value="HTH_31"/>
    <property type="match status" value="1"/>
</dbReference>
<dbReference type="Proteomes" id="UP001527866">
    <property type="component" value="Unassembled WGS sequence"/>
</dbReference>
<protein>
    <submittedName>
        <fullName evidence="2">Helix-turn-helix transcriptional regulator</fullName>
    </submittedName>
</protein>
<gene>
    <name evidence="2" type="ORF">O4J56_04110</name>
</gene>
<dbReference type="SUPFAM" id="SSF47413">
    <property type="entry name" value="lambda repressor-like DNA-binding domains"/>
    <property type="match status" value="1"/>
</dbReference>
<dbReference type="InterPro" id="IPR001387">
    <property type="entry name" value="Cro/C1-type_HTH"/>
</dbReference>
<organism evidence="2 3">
    <name type="scientific">Nocardiopsis endophytica</name>
    <dbReference type="NCBI Taxonomy" id="3018445"/>
    <lineage>
        <taxon>Bacteria</taxon>
        <taxon>Bacillati</taxon>
        <taxon>Actinomycetota</taxon>
        <taxon>Actinomycetes</taxon>
        <taxon>Streptosporangiales</taxon>
        <taxon>Nocardiopsidaceae</taxon>
        <taxon>Nocardiopsis</taxon>
    </lineage>
</organism>
<dbReference type="CDD" id="cd00093">
    <property type="entry name" value="HTH_XRE"/>
    <property type="match status" value="1"/>
</dbReference>
<dbReference type="SMART" id="SM00530">
    <property type="entry name" value="HTH_XRE"/>
    <property type="match status" value="1"/>
</dbReference>
<dbReference type="EMBL" id="JAQFWQ010000007">
    <property type="protein sequence ID" value="MDA2809814.1"/>
    <property type="molecule type" value="Genomic_DNA"/>
</dbReference>
<dbReference type="InterPro" id="IPR010982">
    <property type="entry name" value="Lambda_DNA-bd_dom_sf"/>
</dbReference>
<accession>A0ABT4TYP9</accession>
<evidence type="ECO:0000313" key="3">
    <source>
        <dbReference type="Proteomes" id="UP001527866"/>
    </source>
</evidence>
<keyword evidence="3" id="KW-1185">Reference proteome</keyword>
<reference evidence="2 3" key="1">
    <citation type="submission" date="2023-01" db="EMBL/GenBank/DDBJ databases">
        <title>Draft genome sequence of Nocardiopsis sp. RSe5-2 isolated from halophytes.</title>
        <authorList>
            <person name="Duangmal K."/>
            <person name="Chantavorakit T."/>
        </authorList>
    </citation>
    <scope>NUCLEOTIDE SEQUENCE [LARGE SCALE GENOMIC DNA]</scope>
    <source>
        <strain evidence="2 3">RSe5-2</strain>
    </source>
</reference>
<dbReference type="PANTHER" id="PTHR35010">
    <property type="entry name" value="BLL4672 PROTEIN-RELATED"/>
    <property type="match status" value="1"/>
</dbReference>
<sequence length="274" mass="29719">MDGVRARATQPVGDILKQWRTRRRVSQLELSIKAEVSARHLSFLETGRSHPSRAMLLRLGEHLEVPLRERNRLLLAGGYAPEFGETPLEGAGMAPVREAVRQVLAGHEPYPAVVVDRSWDMVEANAAVAAMLDGVAEHLLEPPVNVLRLSLHPEGMAPRIANLEQWRAHLLHRLHGQVEWSGDAALGELYRELEAYPRTGTGGQGADAPPGPTPIAIPLRLRTQGGGELSFISTVATFGTPLDVTVAELVIESFYPADRATAQALGARAQARSA</sequence>